<dbReference type="AlphaFoldDB" id="A0AAV4GSU5"/>
<reference evidence="1 2" key="1">
    <citation type="journal article" date="2021" name="Elife">
        <title>Chloroplast acquisition without the gene transfer in kleptoplastic sea slugs, Plakobranchus ocellatus.</title>
        <authorList>
            <person name="Maeda T."/>
            <person name="Takahashi S."/>
            <person name="Yoshida T."/>
            <person name="Shimamura S."/>
            <person name="Takaki Y."/>
            <person name="Nagai Y."/>
            <person name="Toyoda A."/>
            <person name="Suzuki Y."/>
            <person name="Arimoto A."/>
            <person name="Ishii H."/>
            <person name="Satoh N."/>
            <person name="Nishiyama T."/>
            <person name="Hasebe M."/>
            <person name="Maruyama T."/>
            <person name="Minagawa J."/>
            <person name="Obokata J."/>
            <person name="Shigenobu S."/>
        </authorList>
    </citation>
    <scope>NUCLEOTIDE SEQUENCE [LARGE SCALE GENOMIC DNA]</scope>
</reference>
<protein>
    <submittedName>
        <fullName evidence="1">Uncharacterized protein</fullName>
    </submittedName>
</protein>
<organism evidence="1 2">
    <name type="scientific">Elysia marginata</name>
    <dbReference type="NCBI Taxonomy" id="1093978"/>
    <lineage>
        <taxon>Eukaryota</taxon>
        <taxon>Metazoa</taxon>
        <taxon>Spiralia</taxon>
        <taxon>Lophotrochozoa</taxon>
        <taxon>Mollusca</taxon>
        <taxon>Gastropoda</taxon>
        <taxon>Heterobranchia</taxon>
        <taxon>Euthyneura</taxon>
        <taxon>Panpulmonata</taxon>
        <taxon>Sacoglossa</taxon>
        <taxon>Placobranchoidea</taxon>
        <taxon>Plakobranchidae</taxon>
        <taxon>Elysia</taxon>
    </lineage>
</organism>
<sequence>MKKGKAAGIDQIYPNMIIHLGQHSIDWLAAAPMNILDKGAYPKIWKHARVVAIPKEYCTPVWTRSLHTKLVDFDENNRWLSQSNADPVDSYHKVRLIILDQAFALKMFENPHLVKRLTIKTCLS</sequence>
<dbReference type="Proteomes" id="UP000762676">
    <property type="component" value="Unassembled WGS sequence"/>
</dbReference>
<comment type="caution">
    <text evidence="1">The sequence shown here is derived from an EMBL/GenBank/DDBJ whole genome shotgun (WGS) entry which is preliminary data.</text>
</comment>
<evidence type="ECO:0000313" key="1">
    <source>
        <dbReference type="EMBL" id="GFR88391.1"/>
    </source>
</evidence>
<dbReference type="EMBL" id="BMAT01008565">
    <property type="protein sequence ID" value="GFR88391.1"/>
    <property type="molecule type" value="Genomic_DNA"/>
</dbReference>
<name>A0AAV4GSU5_9GAST</name>
<gene>
    <name evidence="1" type="ORF">ElyMa_004250700</name>
</gene>
<accession>A0AAV4GSU5</accession>
<keyword evidence="2" id="KW-1185">Reference proteome</keyword>
<evidence type="ECO:0000313" key="2">
    <source>
        <dbReference type="Proteomes" id="UP000762676"/>
    </source>
</evidence>
<proteinExistence type="predicted"/>